<dbReference type="EMBL" id="LR862151">
    <property type="protein sequence ID" value="CAD1833501.1"/>
    <property type="molecule type" value="Genomic_DNA"/>
</dbReference>
<name>A0A6V7PRS3_ANACO</name>
<protein>
    <submittedName>
        <fullName evidence="2">Uncharacterized protein</fullName>
    </submittedName>
</protein>
<accession>A0A6V7PRS3</accession>
<feature type="compositionally biased region" description="Basic and acidic residues" evidence="1">
    <location>
        <begin position="91"/>
        <end position="112"/>
    </location>
</feature>
<gene>
    <name evidence="2" type="ORF">CB5_LOCUS16712</name>
</gene>
<dbReference type="AlphaFoldDB" id="A0A6V7PRS3"/>
<feature type="compositionally biased region" description="Basic and acidic residues" evidence="1">
    <location>
        <begin position="48"/>
        <end position="57"/>
    </location>
</feature>
<proteinExistence type="predicted"/>
<feature type="region of interest" description="Disordered" evidence="1">
    <location>
        <begin position="1"/>
        <end position="112"/>
    </location>
</feature>
<evidence type="ECO:0000256" key="1">
    <source>
        <dbReference type="SAM" id="MobiDB-lite"/>
    </source>
</evidence>
<organism evidence="2">
    <name type="scientific">Ananas comosus var. bracteatus</name>
    <name type="common">red pineapple</name>
    <dbReference type="NCBI Taxonomy" id="296719"/>
    <lineage>
        <taxon>Eukaryota</taxon>
        <taxon>Viridiplantae</taxon>
        <taxon>Streptophyta</taxon>
        <taxon>Embryophyta</taxon>
        <taxon>Tracheophyta</taxon>
        <taxon>Spermatophyta</taxon>
        <taxon>Magnoliopsida</taxon>
        <taxon>Liliopsida</taxon>
        <taxon>Poales</taxon>
        <taxon>Bromeliaceae</taxon>
        <taxon>Bromelioideae</taxon>
        <taxon>Ananas</taxon>
    </lineage>
</organism>
<evidence type="ECO:0000313" key="2">
    <source>
        <dbReference type="EMBL" id="CAD1833501.1"/>
    </source>
</evidence>
<sequence>MEGGRGMVPRKDISMTHLSRPPCPLTPQRRIQRGEKIPPPVHNPYGRCSRDREDRHLAAKRRRQHDATDSPAMPPTILPEIGPPSMTRPTIHKERERTVRGARTERERCPRD</sequence>
<reference evidence="2" key="1">
    <citation type="submission" date="2020-07" db="EMBL/GenBank/DDBJ databases">
        <authorList>
            <person name="Lin J."/>
        </authorList>
    </citation>
    <scope>NUCLEOTIDE SEQUENCE</scope>
</reference>